<evidence type="ECO:0000313" key="2">
    <source>
        <dbReference type="Proteomes" id="UP000033632"/>
    </source>
</evidence>
<name>A0A0F5FHZ9_9HYPH</name>
<dbReference type="Proteomes" id="UP000033632">
    <property type="component" value="Unassembled WGS sequence"/>
</dbReference>
<dbReference type="EMBL" id="JZEX01000164">
    <property type="protein sequence ID" value="KKB08428.1"/>
    <property type="molecule type" value="Genomic_DNA"/>
</dbReference>
<dbReference type="PATRIC" id="fig|443610.3.peg.2073"/>
<accession>A0A0F5FHZ9</accession>
<evidence type="ECO:0000313" key="1">
    <source>
        <dbReference type="EMBL" id="KKB08428.1"/>
    </source>
</evidence>
<evidence type="ECO:0008006" key="3">
    <source>
        <dbReference type="Google" id="ProtNLM"/>
    </source>
</evidence>
<sequence>MDTGVKTGKVDAKALEACFAEYFVGASPLGVMGGEAGEDFADMIVAGVDNYRRMGATEFVAEEVAVTPIDALHAMARVFWLFGYKRPSDGKTGTIRFENVYFVSLAGGDPKIFAWITPDEQAALKEHGLM</sequence>
<protein>
    <recommendedName>
        <fullName evidence="3">SnoaL-like domain-containing protein</fullName>
    </recommendedName>
</protein>
<organism evidence="1 2">
    <name type="scientific">Devosia geojensis</name>
    <dbReference type="NCBI Taxonomy" id="443610"/>
    <lineage>
        <taxon>Bacteria</taxon>
        <taxon>Pseudomonadati</taxon>
        <taxon>Pseudomonadota</taxon>
        <taxon>Alphaproteobacteria</taxon>
        <taxon>Hyphomicrobiales</taxon>
        <taxon>Devosiaceae</taxon>
        <taxon>Devosia</taxon>
    </lineage>
</organism>
<keyword evidence="2" id="KW-1185">Reference proteome</keyword>
<dbReference type="AlphaFoldDB" id="A0A0F5FHZ9"/>
<gene>
    <name evidence="1" type="ORF">VE25_18815</name>
</gene>
<proteinExistence type="predicted"/>
<comment type="caution">
    <text evidence="1">The sequence shown here is derived from an EMBL/GenBank/DDBJ whole genome shotgun (WGS) entry which is preliminary data.</text>
</comment>
<reference evidence="1 2" key="1">
    <citation type="submission" date="2015-03" db="EMBL/GenBank/DDBJ databases">
        <authorList>
            <person name="Hassan Y.I."/>
            <person name="Lepp D."/>
            <person name="Li X.-Z."/>
            <person name="Zhou T."/>
        </authorList>
    </citation>
    <scope>NUCLEOTIDE SEQUENCE [LARGE SCALE GENOMIC DNA]</scope>
    <source>
        <strain evidence="1 2">BD-c194</strain>
    </source>
</reference>